<protein>
    <submittedName>
        <fullName evidence="1">Uncharacterized protein</fullName>
    </submittedName>
</protein>
<evidence type="ECO:0000313" key="1">
    <source>
        <dbReference type="EMBL" id="KCW53054.1"/>
    </source>
</evidence>
<proteinExistence type="predicted"/>
<dbReference type="EMBL" id="KK198762">
    <property type="protein sequence ID" value="KCW53054.1"/>
    <property type="molecule type" value="Genomic_DNA"/>
</dbReference>
<accession>A0A059AH33</accession>
<reference evidence="1" key="1">
    <citation type="submission" date="2013-07" db="EMBL/GenBank/DDBJ databases">
        <title>The genome of Eucalyptus grandis.</title>
        <authorList>
            <person name="Schmutz J."/>
            <person name="Hayes R."/>
            <person name="Myburg A."/>
            <person name="Tuskan G."/>
            <person name="Grattapaglia D."/>
            <person name="Rokhsar D.S."/>
        </authorList>
    </citation>
    <scope>NUCLEOTIDE SEQUENCE</scope>
    <source>
        <tissue evidence="1">Leaf extractions</tissue>
    </source>
</reference>
<dbReference type="InParanoid" id="A0A059AH33"/>
<organism evidence="1">
    <name type="scientific">Eucalyptus grandis</name>
    <name type="common">Flooded gum</name>
    <dbReference type="NCBI Taxonomy" id="71139"/>
    <lineage>
        <taxon>Eukaryota</taxon>
        <taxon>Viridiplantae</taxon>
        <taxon>Streptophyta</taxon>
        <taxon>Embryophyta</taxon>
        <taxon>Tracheophyta</taxon>
        <taxon>Spermatophyta</taxon>
        <taxon>Magnoliopsida</taxon>
        <taxon>eudicotyledons</taxon>
        <taxon>Gunneridae</taxon>
        <taxon>Pentapetalae</taxon>
        <taxon>rosids</taxon>
        <taxon>malvids</taxon>
        <taxon>Myrtales</taxon>
        <taxon>Myrtaceae</taxon>
        <taxon>Myrtoideae</taxon>
        <taxon>Eucalypteae</taxon>
        <taxon>Eucalyptus</taxon>
    </lineage>
</organism>
<gene>
    <name evidence="1" type="ORF">EUGRSUZ_J02350</name>
</gene>
<sequence length="73" mass="7934">MPRQILICQGPYVKISIVLLTNSNMSLGMLKGVVPSTYLGYLQSNSLNIKVNTSTNMATSSSSFLKKVPLQLT</sequence>
<name>A0A059AH33_EUCGR</name>
<dbReference type="Gramene" id="KCW53054">
    <property type="protein sequence ID" value="KCW53054"/>
    <property type="gene ID" value="EUGRSUZ_J02350"/>
</dbReference>
<dbReference type="AlphaFoldDB" id="A0A059AH33"/>